<evidence type="ECO:0000256" key="1">
    <source>
        <dbReference type="SAM" id="MobiDB-lite"/>
    </source>
</evidence>
<reference evidence="2 3" key="2">
    <citation type="submission" date="2018-11" db="EMBL/GenBank/DDBJ databases">
        <authorList>
            <consortium name="Pathogen Informatics"/>
        </authorList>
    </citation>
    <scope>NUCLEOTIDE SEQUENCE [LARGE SCALE GENOMIC DNA]</scope>
</reference>
<evidence type="ECO:0000313" key="2">
    <source>
        <dbReference type="EMBL" id="VDM97201.1"/>
    </source>
</evidence>
<feature type="region of interest" description="Disordered" evidence="1">
    <location>
        <begin position="161"/>
        <end position="184"/>
    </location>
</feature>
<evidence type="ECO:0000313" key="4">
    <source>
        <dbReference type="WBParaSite" id="TCLT_0000164701-mRNA-1"/>
    </source>
</evidence>
<dbReference type="EMBL" id="UYYF01000231">
    <property type="protein sequence ID" value="VDM97201.1"/>
    <property type="molecule type" value="Genomic_DNA"/>
</dbReference>
<dbReference type="Proteomes" id="UP000276776">
    <property type="component" value="Unassembled WGS sequence"/>
</dbReference>
<accession>A0A0N5CN96</accession>
<evidence type="ECO:0000313" key="3">
    <source>
        <dbReference type="Proteomes" id="UP000276776"/>
    </source>
</evidence>
<sequence length="211" mass="23403">MSEGEISNAIDNPGFFDEISPFRSENNNSFTNEQNNISCTVQYTSQNSANNSAQNEIEFVSNIEKCTMSEEEETDTVTGNRSNSSEVEKGICSVYNGNNYDSTVIFVVDNDDNGQVEIESSDNDHASLIPTIEDNIESTEKSQNYDSKSAEVRIDETDIREARENKEGNNNGDNHNGDPGVMIDDCDEIQIFKCEEASSREDNQNNSSSSL</sequence>
<organism evidence="4">
    <name type="scientific">Thelazia callipaeda</name>
    <name type="common">Oriental eyeworm</name>
    <name type="synonym">Parasitic nematode</name>
    <dbReference type="NCBI Taxonomy" id="103827"/>
    <lineage>
        <taxon>Eukaryota</taxon>
        <taxon>Metazoa</taxon>
        <taxon>Ecdysozoa</taxon>
        <taxon>Nematoda</taxon>
        <taxon>Chromadorea</taxon>
        <taxon>Rhabditida</taxon>
        <taxon>Spirurina</taxon>
        <taxon>Spiruromorpha</taxon>
        <taxon>Thelazioidea</taxon>
        <taxon>Thelaziidae</taxon>
        <taxon>Thelazia</taxon>
    </lineage>
</organism>
<name>A0A0N5CN96_THECL</name>
<keyword evidence="3" id="KW-1185">Reference proteome</keyword>
<dbReference type="AlphaFoldDB" id="A0A0N5CN96"/>
<gene>
    <name evidence="2" type="ORF">TCLT_LOCUS1648</name>
</gene>
<protein>
    <submittedName>
        <fullName evidence="2 4">Uncharacterized protein</fullName>
    </submittedName>
</protein>
<reference evidence="4" key="1">
    <citation type="submission" date="2017-02" db="UniProtKB">
        <authorList>
            <consortium name="WormBaseParasite"/>
        </authorList>
    </citation>
    <scope>IDENTIFICATION</scope>
</reference>
<proteinExistence type="predicted"/>
<dbReference type="WBParaSite" id="TCLT_0000164701-mRNA-1">
    <property type="protein sequence ID" value="TCLT_0000164701-mRNA-1"/>
    <property type="gene ID" value="TCLT_0000164701"/>
</dbReference>
<feature type="compositionally biased region" description="Low complexity" evidence="1">
    <location>
        <begin position="168"/>
        <end position="180"/>
    </location>
</feature>